<evidence type="ECO:0000313" key="1">
    <source>
        <dbReference type="Ensembl" id="ENSTNIP00000003890.1"/>
    </source>
</evidence>
<reference evidence="1" key="2">
    <citation type="submission" date="2025-08" db="UniProtKB">
        <authorList>
            <consortium name="Ensembl"/>
        </authorList>
    </citation>
    <scope>IDENTIFICATION</scope>
</reference>
<keyword evidence="2" id="KW-1185">Reference proteome</keyword>
<organism evidence="1 2">
    <name type="scientific">Tetraodon nigroviridis</name>
    <name type="common">Spotted green pufferfish</name>
    <name type="synonym">Chelonodon nigroviridis</name>
    <dbReference type="NCBI Taxonomy" id="99883"/>
    <lineage>
        <taxon>Eukaryota</taxon>
        <taxon>Metazoa</taxon>
        <taxon>Chordata</taxon>
        <taxon>Craniata</taxon>
        <taxon>Vertebrata</taxon>
        <taxon>Euteleostomi</taxon>
        <taxon>Actinopterygii</taxon>
        <taxon>Neopterygii</taxon>
        <taxon>Teleostei</taxon>
        <taxon>Neoteleostei</taxon>
        <taxon>Acanthomorphata</taxon>
        <taxon>Eupercaria</taxon>
        <taxon>Tetraodontiformes</taxon>
        <taxon>Tetradontoidea</taxon>
        <taxon>Tetraodontidae</taxon>
        <taxon>Tetraodon</taxon>
    </lineage>
</organism>
<dbReference type="FunFam" id="2.40.50.140:FF:000239">
    <property type="entry name" value="Meiosis specific with OB domains"/>
    <property type="match status" value="1"/>
</dbReference>
<dbReference type="InterPro" id="IPR052469">
    <property type="entry name" value="MEIOB"/>
</dbReference>
<proteinExistence type="predicted"/>
<dbReference type="AlphaFoldDB" id="H3C6L9"/>
<name>H3C6L9_TETNG</name>
<accession>H3C6L9</accession>
<dbReference type="GO" id="GO:0003697">
    <property type="term" value="F:single-stranded DNA binding"/>
    <property type="evidence" value="ECO:0007669"/>
    <property type="project" value="TreeGrafter"/>
</dbReference>
<dbReference type="GO" id="GO:0000712">
    <property type="term" value="P:resolution of meiotic recombination intermediates"/>
    <property type="evidence" value="ECO:0007669"/>
    <property type="project" value="TreeGrafter"/>
</dbReference>
<dbReference type="PANTHER" id="PTHR21166">
    <property type="entry name" value="CELL DIVISION CONTROL PROTEIN 24 OB DOMAIN-CONTAINING PROTEIN-RELATED"/>
    <property type="match status" value="1"/>
</dbReference>
<reference evidence="1" key="3">
    <citation type="submission" date="2025-09" db="UniProtKB">
        <authorList>
            <consortium name="Ensembl"/>
        </authorList>
    </citation>
    <scope>IDENTIFICATION</scope>
</reference>
<dbReference type="Proteomes" id="UP000007303">
    <property type="component" value="Unassembled WGS sequence"/>
</dbReference>
<dbReference type="PANTHER" id="PTHR21166:SF2">
    <property type="entry name" value="CELL DIVISION CONTROL PROTEIN 24 OB DOMAIN-CONTAINING PROTEIN-RELATED"/>
    <property type="match status" value="1"/>
</dbReference>
<dbReference type="GO" id="GO:0008310">
    <property type="term" value="F:single-stranded DNA 3'-5' DNA exonuclease activity"/>
    <property type="evidence" value="ECO:0007669"/>
    <property type="project" value="TreeGrafter"/>
</dbReference>
<dbReference type="Ensembl" id="ENSTNIT00000000583.1">
    <property type="protein sequence ID" value="ENSTNIP00000003890.1"/>
    <property type="gene ID" value="ENSTNIG00000012905.1"/>
</dbReference>
<reference evidence="2" key="1">
    <citation type="journal article" date="2004" name="Nature">
        <title>Genome duplication in the teleost fish Tetraodon nigroviridis reveals the early vertebrate proto-karyotype.</title>
        <authorList>
            <person name="Jaillon O."/>
            <person name="Aury J.-M."/>
            <person name="Brunet F."/>
            <person name="Petit J.-L."/>
            <person name="Stange-Thomann N."/>
            <person name="Mauceli E."/>
            <person name="Bouneau L."/>
            <person name="Fischer C."/>
            <person name="Ozouf-Costaz C."/>
            <person name="Bernot A."/>
            <person name="Nicaud S."/>
            <person name="Jaffe D."/>
            <person name="Fisher S."/>
            <person name="Lutfalla G."/>
            <person name="Dossat C."/>
            <person name="Segurens B."/>
            <person name="Dasilva C."/>
            <person name="Salanoubat M."/>
            <person name="Levy M."/>
            <person name="Boudet N."/>
            <person name="Castellano S."/>
            <person name="Anthouard V."/>
            <person name="Jubin C."/>
            <person name="Castelli V."/>
            <person name="Katinka M."/>
            <person name="Vacherie B."/>
            <person name="Biemont C."/>
            <person name="Skalli Z."/>
            <person name="Cattolico L."/>
            <person name="Poulain J."/>
            <person name="De Berardinis V."/>
            <person name="Cruaud C."/>
            <person name="Duprat S."/>
            <person name="Brottier P."/>
            <person name="Coutanceau J.-P."/>
            <person name="Gouzy J."/>
            <person name="Parra G."/>
            <person name="Lardier G."/>
            <person name="Chapple C."/>
            <person name="McKernan K.J."/>
            <person name="McEwan P."/>
            <person name="Bosak S."/>
            <person name="Kellis M."/>
            <person name="Volff J.-N."/>
            <person name="Guigo R."/>
            <person name="Zody M.C."/>
            <person name="Mesirov J."/>
            <person name="Lindblad-Toh K."/>
            <person name="Birren B."/>
            <person name="Nusbaum C."/>
            <person name="Kahn D."/>
            <person name="Robinson-Rechavi M."/>
            <person name="Laudet V."/>
            <person name="Schachter V."/>
            <person name="Quetier F."/>
            <person name="Saurin W."/>
            <person name="Scarpelli C."/>
            <person name="Wincker P."/>
            <person name="Lander E.S."/>
            <person name="Weissenbach J."/>
            <person name="Roest Crollius H."/>
        </authorList>
    </citation>
    <scope>NUCLEOTIDE SEQUENCE [LARGE SCALE GENOMIC DNA]</scope>
</reference>
<dbReference type="HOGENOM" id="CLU_1291551_0_0_1"/>
<sequence length="222" mass="24558">MTATINSKTIITVNPVCPNSLSLRSYAKDVSESGVLDQDEILEDETVDSITDVYTVSQLRQKAQDNLEPFFGITYSFISKLDLDSSLSRVLRSRCSRCRFVIAEGLLSCSHELCPGRGQAFSAITGFDLLVDLTDHTGTLQSCSLRSPAAEMFLGCTPEEFTSLTDDQRTTMKWKFLLERCKVYVKILPSMKTKPGIKGIVVSCSLAEPAEVKQHVCSLQQL</sequence>
<dbReference type="GeneTree" id="ENSGT00390000001723"/>
<protein>
    <submittedName>
        <fullName evidence="1">Meiosis specific with OB-fold</fullName>
    </submittedName>
</protein>
<evidence type="ECO:0000313" key="2">
    <source>
        <dbReference type="Proteomes" id="UP000007303"/>
    </source>
</evidence>